<dbReference type="InterPro" id="IPR011250">
    <property type="entry name" value="OMP/PagP_B-barrel"/>
</dbReference>
<evidence type="ECO:0000313" key="8">
    <source>
        <dbReference type="Proteomes" id="UP000825701"/>
    </source>
</evidence>
<feature type="domain" description="Outer membrane protein beta-barrel" evidence="6">
    <location>
        <begin position="36"/>
        <end position="262"/>
    </location>
</feature>
<gene>
    <name evidence="7" type="ORF">K6K41_05800</name>
</gene>
<dbReference type="Gene3D" id="2.40.160.20">
    <property type="match status" value="1"/>
</dbReference>
<dbReference type="InterPro" id="IPR027385">
    <property type="entry name" value="Beta-barrel_OMP"/>
</dbReference>
<dbReference type="InterPro" id="IPR051692">
    <property type="entry name" value="OMP-like"/>
</dbReference>
<dbReference type="PANTHER" id="PTHR34001:SF3">
    <property type="entry name" value="BLL7405 PROTEIN"/>
    <property type="match status" value="1"/>
</dbReference>
<dbReference type="RefSeq" id="WP_261404315.1">
    <property type="nucleotide sequence ID" value="NZ_CP081869.1"/>
</dbReference>
<dbReference type="Proteomes" id="UP000825701">
    <property type="component" value="Chromosome"/>
</dbReference>
<dbReference type="AlphaFoldDB" id="A0A9E6RAA2"/>
<keyword evidence="8" id="KW-1185">Reference proteome</keyword>
<dbReference type="GO" id="GO:0009279">
    <property type="term" value="C:cell outer membrane"/>
    <property type="evidence" value="ECO:0007669"/>
    <property type="project" value="UniProtKB-SubCell"/>
</dbReference>
<evidence type="ECO:0000256" key="5">
    <source>
        <dbReference type="ARBA" id="ARBA00038306"/>
    </source>
</evidence>
<name>A0A9E6RAA2_9HYPH</name>
<dbReference type="NCBIfam" id="TIGR01414">
    <property type="entry name" value="autotrans_barl"/>
    <property type="match status" value="1"/>
</dbReference>
<dbReference type="EMBL" id="CP081869">
    <property type="protein sequence ID" value="QZO01088.1"/>
    <property type="molecule type" value="Genomic_DNA"/>
</dbReference>
<organism evidence="7 8">
    <name type="scientific">Chenggangzhangella methanolivorans</name>
    <dbReference type="NCBI Taxonomy" id="1437009"/>
    <lineage>
        <taxon>Bacteria</taxon>
        <taxon>Pseudomonadati</taxon>
        <taxon>Pseudomonadota</taxon>
        <taxon>Alphaproteobacteria</taxon>
        <taxon>Hyphomicrobiales</taxon>
        <taxon>Methylopilaceae</taxon>
        <taxon>Chenggangzhangella</taxon>
    </lineage>
</organism>
<accession>A0A9E6RAA2</accession>
<evidence type="ECO:0000256" key="4">
    <source>
        <dbReference type="ARBA" id="ARBA00023237"/>
    </source>
</evidence>
<comment type="subcellular location">
    <subcellularLocation>
        <location evidence="1">Cell outer membrane</location>
    </subcellularLocation>
</comment>
<proteinExistence type="inferred from homology"/>
<dbReference type="SUPFAM" id="SSF56925">
    <property type="entry name" value="OMPA-like"/>
    <property type="match status" value="1"/>
</dbReference>
<keyword evidence="3" id="KW-0472">Membrane</keyword>
<evidence type="ECO:0000256" key="3">
    <source>
        <dbReference type="ARBA" id="ARBA00023136"/>
    </source>
</evidence>
<reference evidence="7" key="1">
    <citation type="submission" date="2021-08" db="EMBL/GenBank/DDBJ databases">
        <authorList>
            <person name="Zhang H."/>
            <person name="Xu M."/>
            <person name="Yu Z."/>
            <person name="Yang L."/>
            <person name="Cai Y."/>
        </authorList>
    </citation>
    <scope>NUCLEOTIDE SEQUENCE</scope>
    <source>
        <strain evidence="7">CHL1</strain>
    </source>
</reference>
<evidence type="ECO:0000256" key="2">
    <source>
        <dbReference type="ARBA" id="ARBA00022729"/>
    </source>
</evidence>
<dbReference type="KEGG" id="cmet:K6K41_05800"/>
<evidence type="ECO:0000313" key="7">
    <source>
        <dbReference type="EMBL" id="QZO01088.1"/>
    </source>
</evidence>
<keyword evidence="2" id="KW-0732">Signal</keyword>
<dbReference type="InterPro" id="IPR006315">
    <property type="entry name" value="OM_autotransptr_brl_dom"/>
</dbReference>
<keyword evidence="4" id="KW-0998">Cell outer membrane</keyword>
<evidence type="ECO:0000256" key="1">
    <source>
        <dbReference type="ARBA" id="ARBA00004442"/>
    </source>
</evidence>
<sequence length="262" mass="27891">MLSVLAGYLLPKTTLRVTLRSISEETRMRITTLLSAAAILGVAAAPAAAADLPMEAPPAVVSVDSFSWSGVYIGGAIGYAWSDLKVRNRGLGDNFRYRNNVDSLMGSGFVGVNYQFDQVVVGAEADLSYADFGGKNRGCFRGFVCKANAGDWFGTIRGRVGFAVDRALFFGTAGLAIAEGVDFKRTGAPFSFDKDKSGTRYGYALGAGVDYAVTDNVILRGEYQYVDFGRESVRAVNAIGGGQPAKIDQVAHIVRAGVAYKF</sequence>
<protein>
    <submittedName>
        <fullName evidence="7">Porin family protein</fullName>
    </submittedName>
</protein>
<dbReference type="Pfam" id="PF13505">
    <property type="entry name" value="OMP_b-brl"/>
    <property type="match status" value="1"/>
</dbReference>
<evidence type="ECO:0000259" key="6">
    <source>
        <dbReference type="Pfam" id="PF13505"/>
    </source>
</evidence>
<dbReference type="PANTHER" id="PTHR34001">
    <property type="entry name" value="BLL7405 PROTEIN"/>
    <property type="match status" value="1"/>
</dbReference>
<comment type="similarity">
    <text evidence="5">Belongs to the Omp25/RopB family.</text>
</comment>